<dbReference type="SUPFAM" id="SSF52087">
    <property type="entry name" value="CRAL/TRIO domain"/>
    <property type="match status" value="1"/>
</dbReference>
<dbReference type="Gene3D" id="3.40.220.10">
    <property type="entry name" value="Leucine Aminopeptidase, subunit E, domain 1"/>
    <property type="match status" value="1"/>
</dbReference>
<dbReference type="InterPro" id="IPR036865">
    <property type="entry name" value="CRAL-TRIO_dom_sf"/>
</dbReference>
<dbReference type="CDD" id="cd00170">
    <property type="entry name" value="SEC14"/>
    <property type="match status" value="1"/>
</dbReference>
<dbReference type="PANTHER" id="PTHR48411:SF1">
    <property type="entry name" value="OS01G0948300 PROTEIN"/>
    <property type="match status" value="1"/>
</dbReference>
<dbReference type="SUPFAM" id="SSF52949">
    <property type="entry name" value="Macro domain-like"/>
    <property type="match status" value="1"/>
</dbReference>
<reference evidence="3" key="1">
    <citation type="submission" date="2013-04" db="EMBL/GenBank/DDBJ databases">
        <title>The Genome Sequence of Fonticula alba ATCC 38817.</title>
        <authorList>
            <consortium name="The Broad Institute Genomics Platform"/>
            <person name="Russ C."/>
            <person name="Cuomo C."/>
            <person name="Burger G."/>
            <person name="Gray M.W."/>
            <person name="Holland P.W.H."/>
            <person name="King N."/>
            <person name="Lang F.B.F."/>
            <person name="Roger A.J."/>
            <person name="Ruiz-Trillo I."/>
            <person name="Brown M."/>
            <person name="Walker B."/>
            <person name="Young S."/>
            <person name="Zeng Q."/>
            <person name="Gargeya S."/>
            <person name="Fitzgerald M."/>
            <person name="Haas B."/>
            <person name="Abouelleil A."/>
            <person name="Allen A.W."/>
            <person name="Alvarado L."/>
            <person name="Arachchi H.M."/>
            <person name="Berlin A.M."/>
            <person name="Chapman S.B."/>
            <person name="Gainer-Dewar J."/>
            <person name="Goldberg J."/>
            <person name="Griggs A."/>
            <person name="Gujja S."/>
            <person name="Hansen M."/>
            <person name="Howarth C."/>
            <person name="Imamovic A."/>
            <person name="Ireland A."/>
            <person name="Larimer J."/>
            <person name="McCowan C."/>
            <person name="Murphy C."/>
            <person name="Pearson M."/>
            <person name="Poon T.W."/>
            <person name="Priest M."/>
            <person name="Roberts A."/>
            <person name="Saif S."/>
            <person name="Shea T."/>
            <person name="Sisk P."/>
            <person name="Sykes S."/>
            <person name="Wortman J."/>
            <person name="Nusbaum C."/>
            <person name="Birren B."/>
        </authorList>
    </citation>
    <scope>NUCLEOTIDE SEQUENCE [LARGE SCALE GENOMIC DNA]</scope>
    <source>
        <strain evidence="3">ATCC 38817</strain>
    </source>
</reference>
<dbReference type="EMBL" id="KB932209">
    <property type="protein sequence ID" value="KCV68229.1"/>
    <property type="molecule type" value="Genomic_DNA"/>
</dbReference>
<protein>
    <recommendedName>
        <fullName evidence="2">CRAL-TRIO domain-containing protein</fullName>
    </recommendedName>
</protein>
<feature type="region of interest" description="Disordered" evidence="1">
    <location>
        <begin position="95"/>
        <end position="121"/>
    </location>
</feature>
<accession>A0A058Z1R9</accession>
<organism evidence="3">
    <name type="scientific">Fonticula alba</name>
    <name type="common">Slime mold</name>
    <dbReference type="NCBI Taxonomy" id="691883"/>
    <lineage>
        <taxon>Eukaryota</taxon>
        <taxon>Rotosphaerida</taxon>
        <taxon>Fonticulaceae</taxon>
        <taxon>Fonticula</taxon>
    </lineage>
</organism>
<keyword evidence="4" id="KW-1185">Reference proteome</keyword>
<evidence type="ECO:0000313" key="4">
    <source>
        <dbReference type="Proteomes" id="UP000030693"/>
    </source>
</evidence>
<dbReference type="eggNOG" id="KOG2633">
    <property type="taxonomic scope" value="Eukaryota"/>
</dbReference>
<dbReference type="Proteomes" id="UP000030693">
    <property type="component" value="Unassembled WGS sequence"/>
</dbReference>
<dbReference type="Gene3D" id="3.40.525.10">
    <property type="entry name" value="CRAL-TRIO lipid binding domain"/>
    <property type="match status" value="1"/>
</dbReference>
<gene>
    <name evidence="3" type="ORF">H696_05153</name>
</gene>
<dbReference type="InterPro" id="IPR043472">
    <property type="entry name" value="Macro_dom-like"/>
</dbReference>
<evidence type="ECO:0000256" key="1">
    <source>
        <dbReference type="SAM" id="MobiDB-lite"/>
    </source>
</evidence>
<evidence type="ECO:0000313" key="3">
    <source>
        <dbReference type="EMBL" id="KCV68229.1"/>
    </source>
</evidence>
<feature type="region of interest" description="Disordered" evidence="1">
    <location>
        <begin position="1"/>
        <end position="29"/>
    </location>
</feature>
<dbReference type="AlphaFoldDB" id="A0A058Z1R9"/>
<sequence>MTGPAREMLSWADDREAAPLVGPADASSPELVLDRQYREVAAASASAALACVRLGVERSPPAPVLSGPGQSASVPSQRRLPSFLGAASPLSRLAGTKKPAAAAELTSTGDSAPATAVSADPREDYVSSPSIFLLNHSDPVDGLGKGSSLAPALECTFPMNASINRQLVLCRDERYPQVPGELVVHINSLAMDSRCPESMALLAAVGGRDELHHQYPCLGPDAWQGEPVVTFSPQLPALKTLHVLGPTYDARFHYAFEYALHYCYLRCLVAGVEAGARSIVLPISHYVETEFRQSDAAHIVLRTIRRFLERHGDLLDTITLCISDPLDAFYYTHLASVYFPRDPDEELFSQALCPEDVGRLESGEPIRPEHFKQYRLAEKMSGFFGDAYLSGSYIPIRGLPLTPTGCPLTRDFFFDGSRSVRYLEMSGYFSREFVNCTVASFDENRQKELLSLRPVFNYAHVMSNLEKINFTELDAQRFLYDTGYFDPARRRIVSLVGANITFGQITTEKLLAFVVHVLDKLANNPFVIVYFETNCSAENRPSYEFIRTMYRFLPPKYRRNLEFFYVIHPSWWTTFASTLTGTIFAGGISSKVVPLKMGLRELQPLLGVSDPIVWGRIVPKFVALHDFTLHGANNLDRAPYQPSRR</sequence>
<name>A0A058Z1R9_FONAL</name>
<proteinExistence type="predicted"/>
<dbReference type="Pfam" id="PF13716">
    <property type="entry name" value="CRAL_TRIO_2"/>
    <property type="match status" value="1"/>
</dbReference>
<dbReference type="GeneID" id="20529878"/>
<dbReference type="InterPro" id="IPR001251">
    <property type="entry name" value="CRAL-TRIO_dom"/>
</dbReference>
<dbReference type="RefSeq" id="XP_009497283.1">
    <property type="nucleotide sequence ID" value="XM_009499008.1"/>
</dbReference>
<evidence type="ECO:0000259" key="2">
    <source>
        <dbReference type="Pfam" id="PF13716"/>
    </source>
</evidence>
<feature type="domain" description="CRAL-TRIO" evidence="2">
    <location>
        <begin position="490"/>
        <end position="586"/>
    </location>
</feature>
<dbReference type="PANTHER" id="PTHR48411">
    <property type="entry name" value="OS01G0948300 PROTEIN"/>
    <property type="match status" value="1"/>
</dbReference>
<dbReference type="STRING" id="691883.A0A058Z1R9"/>
<dbReference type="OrthoDB" id="365077at2759"/>